<accession>A0ACC3D927</accession>
<keyword evidence="2" id="KW-1185">Reference proteome</keyword>
<comment type="caution">
    <text evidence="1">The sequence shown here is derived from an EMBL/GenBank/DDBJ whole genome shotgun (WGS) entry which is preliminary data.</text>
</comment>
<dbReference type="Proteomes" id="UP001186974">
    <property type="component" value="Unassembled WGS sequence"/>
</dbReference>
<name>A0ACC3D927_9PEZI</name>
<feature type="non-terminal residue" evidence="1">
    <location>
        <position position="131"/>
    </location>
</feature>
<gene>
    <name evidence="1" type="ORF">LTS18_014670</name>
</gene>
<reference evidence="1" key="1">
    <citation type="submission" date="2024-09" db="EMBL/GenBank/DDBJ databases">
        <title>Black Yeasts Isolated from many extreme environments.</title>
        <authorList>
            <person name="Coleine C."/>
            <person name="Stajich J.E."/>
            <person name="Selbmann L."/>
        </authorList>
    </citation>
    <scope>NUCLEOTIDE SEQUENCE</scope>
    <source>
        <strain evidence="1">CCFEE 5737</strain>
    </source>
</reference>
<evidence type="ECO:0000313" key="1">
    <source>
        <dbReference type="EMBL" id="KAK3063545.1"/>
    </source>
</evidence>
<sequence length="131" mass="14465">MALQQERPPAYSHDPESLQFPQVPRQDAALNRQSSSVNLPDLVSLGLPDSRISQSNGFASHTGQYNHLPKLQQEYQQWQAGAPLRVNNFPAVPSTLLKSPSDALSPRAESVMSYEEHGKRTPSVVSMDDPD</sequence>
<protein>
    <submittedName>
        <fullName evidence="1">Uncharacterized protein</fullName>
    </submittedName>
</protein>
<evidence type="ECO:0000313" key="2">
    <source>
        <dbReference type="Proteomes" id="UP001186974"/>
    </source>
</evidence>
<dbReference type="EMBL" id="JAWDJW010006808">
    <property type="protein sequence ID" value="KAK3063545.1"/>
    <property type="molecule type" value="Genomic_DNA"/>
</dbReference>
<proteinExistence type="predicted"/>
<organism evidence="1 2">
    <name type="scientific">Coniosporium uncinatum</name>
    <dbReference type="NCBI Taxonomy" id="93489"/>
    <lineage>
        <taxon>Eukaryota</taxon>
        <taxon>Fungi</taxon>
        <taxon>Dikarya</taxon>
        <taxon>Ascomycota</taxon>
        <taxon>Pezizomycotina</taxon>
        <taxon>Dothideomycetes</taxon>
        <taxon>Dothideomycetes incertae sedis</taxon>
        <taxon>Coniosporium</taxon>
    </lineage>
</organism>